<feature type="domain" description="YgjP-like metallopeptidase" evidence="1">
    <location>
        <begin position="5"/>
        <end position="190"/>
    </location>
</feature>
<evidence type="ECO:0000259" key="1">
    <source>
        <dbReference type="Pfam" id="PF01863"/>
    </source>
</evidence>
<dbReference type="Gene3D" id="3.30.2010.10">
    <property type="entry name" value="Metalloproteases ('zincins'), catalytic domain"/>
    <property type="match status" value="1"/>
</dbReference>
<keyword evidence="3" id="KW-1185">Reference proteome</keyword>
<evidence type="ECO:0000313" key="2">
    <source>
        <dbReference type="EMBL" id="NNU78938.1"/>
    </source>
</evidence>
<name>A0A849KUG7_9RHOB</name>
<reference evidence="2 3" key="1">
    <citation type="submission" date="2020-05" db="EMBL/GenBank/DDBJ databases">
        <title>Gimesia benthica sp. nov., a novel planctomycete isolated from a deep-sea water sample of the Northwest Indian Ocean.</title>
        <authorList>
            <person name="Wang J."/>
            <person name="Ruan C."/>
            <person name="Song L."/>
            <person name="Zhu Y."/>
            <person name="Li A."/>
            <person name="Zheng X."/>
            <person name="Wang L."/>
            <person name="Lu Z."/>
            <person name="Huang Y."/>
            <person name="Du W."/>
            <person name="Zhou Y."/>
            <person name="Huang L."/>
            <person name="Dai X."/>
        </authorList>
    </citation>
    <scope>NUCLEOTIDE SEQUENCE [LARGE SCALE GENOMIC DNA]</scope>
    <source>
        <strain evidence="2 3">YYQ-30</strain>
    </source>
</reference>
<dbReference type="PANTHER" id="PTHR30399:SF1">
    <property type="entry name" value="UTP PYROPHOSPHATASE"/>
    <property type="match status" value="1"/>
</dbReference>
<proteinExistence type="predicted"/>
<protein>
    <submittedName>
        <fullName evidence="2">M48 family metallopeptidase</fullName>
    </submittedName>
</protein>
<dbReference type="AlphaFoldDB" id="A0A849KUG7"/>
<accession>A0A849KUG7</accession>
<dbReference type="Proteomes" id="UP000572377">
    <property type="component" value="Unassembled WGS sequence"/>
</dbReference>
<dbReference type="InterPro" id="IPR053136">
    <property type="entry name" value="UTP_pyrophosphatase-like"/>
</dbReference>
<dbReference type="InterPro" id="IPR002725">
    <property type="entry name" value="YgjP-like_metallopeptidase"/>
</dbReference>
<evidence type="ECO:0000313" key="3">
    <source>
        <dbReference type="Proteomes" id="UP000572377"/>
    </source>
</evidence>
<organism evidence="2 3">
    <name type="scientific">Halovulum dunhuangense</name>
    <dbReference type="NCBI Taxonomy" id="1505036"/>
    <lineage>
        <taxon>Bacteria</taxon>
        <taxon>Pseudomonadati</taxon>
        <taxon>Pseudomonadota</taxon>
        <taxon>Alphaproteobacteria</taxon>
        <taxon>Rhodobacterales</taxon>
        <taxon>Paracoccaceae</taxon>
        <taxon>Halovulum</taxon>
    </lineage>
</organism>
<gene>
    <name evidence="2" type="ORF">HMH01_00670</name>
</gene>
<dbReference type="CDD" id="cd07344">
    <property type="entry name" value="M48_yhfN_like"/>
    <property type="match status" value="1"/>
</dbReference>
<comment type="caution">
    <text evidence="2">The sequence shown here is derived from an EMBL/GenBank/DDBJ whole genome shotgun (WGS) entry which is preliminary data.</text>
</comment>
<dbReference type="EMBL" id="JABFBC010000001">
    <property type="protein sequence ID" value="NNU78938.1"/>
    <property type="molecule type" value="Genomic_DNA"/>
</dbReference>
<dbReference type="Pfam" id="PF01863">
    <property type="entry name" value="YgjP-like"/>
    <property type="match status" value="1"/>
</dbReference>
<sequence>MSHATGGFTLTVPQRTPAADIRRFLDQHLWWIEERRAERPVQPNVAPGTLLPVAGEELTLLRGRGRSARRVGDALEVPGEGAVFARRTLVWLREEARARMVARLDHHSARLGRPHRGLTLRDPRSRWGSCTAEGAIMLSWRLILAPAEVMDYVVAHEVAHLAEMNHSPAYWRVVEGLFPGYERPRDWLRANGASLHAWRF</sequence>
<dbReference type="PANTHER" id="PTHR30399">
    <property type="entry name" value="UNCHARACTERIZED PROTEIN YGJP"/>
    <property type="match status" value="1"/>
</dbReference>